<sequence>MVDYVRFDLEEAGKAMEELYGLGISGFGISITDDKEPVPKEMIDKANALQLPLFYIRWKGASLVDIAQSVGKIILEYEMQNRRMGDYFDLSFEETVRRHNTRNREFGEKDMRRWWREKDFSSVLREQAITCEMDTDSIVEKIYSDLNADRKAIAFMSI</sequence>
<reference evidence="1 2" key="1">
    <citation type="submission" date="2021-10" db="EMBL/GenBank/DDBJ databases">
        <title>Anaerobic single-cell dispensing facilitates the cultivation of human gut bacteria.</title>
        <authorList>
            <person name="Afrizal A."/>
        </authorList>
    </citation>
    <scope>NUCLEOTIDE SEQUENCE [LARGE SCALE GENOMIC DNA]</scope>
    <source>
        <strain evidence="1 2">CLA-AA-H217</strain>
    </source>
</reference>
<accession>A0AAW4W2R5</accession>
<evidence type="ECO:0000313" key="1">
    <source>
        <dbReference type="EMBL" id="MCC2227651.1"/>
    </source>
</evidence>
<evidence type="ECO:0008006" key="3">
    <source>
        <dbReference type="Google" id="ProtNLM"/>
    </source>
</evidence>
<dbReference type="Proteomes" id="UP001198612">
    <property type="component" value="Unassembled WGS sequence"/>
</dbReference>
<comment type="caution">
    <text evidence="1">The sequence shown here is derived from an EMBL/GenBank/DDBJ whole genome shotgun (WGS) entry which is preliminary data.</text>
</comment>
<organism evidence="1 2">
    <name type="scientific">Blautia fusiformis</name>
    <dbReference type="NCBI Taxonomy" id="2881264"/>
    <lineage>
        <taxon>Bacteria</taxon>
        <taxon>Bacillati</taxon>
        <taxon>Bacillota</taxon>
        <taxon>Clostridia</taxon>
        <taxon>Lachnospirales</taxon>
        <taxon>Lachnospiraceae</taxon>
        <taxon>Blautia</taxon>
    </lineage>
</organism>
<dbReference type="RefSeq" id="WP_227588602.1">
    <property type="nucleotide sequence ID" value="NZ_JAJEQQ010000009.1"/>
</dbReference>
<name>A0AAW4W2R5_9FIRM</name>
<keyword evidence="2" id="KW-1185">Reference proteome</keyword>
<dbReference type="AlphaFoldDB" id="A0AAW4W2R5"/>
<evidence type="ECO:0000313" key="2">
    <source>
        <dbReference type="Proteomes" id="UP001198612"/>
    </source>
</evidence>
<protein>
    <recommendedName>
        <fullName evidence="3">Purine catabolism regulatory protein-like family protein</fullName>
    </recommendedName>
</protein>
<dbReference type="EMBL" id="JAJEQQ010000009">
    <property type="protein sequence ID" value="MCC2227651.1"/>
    <property type="molecule type" value="Genomic_DNA"/>
</dbReference>
<proteinExistence type="predicted"/>
<gene>
    <name evidence="1" type="ORF">LKD40_07540</name>
</gene>